<evidence type="ECO:0000313" key="3">
    <source>
        <dbReference type="Proteomes" id="UP000024533"/>
    </source>
</evidence>
<feature type="compositionally biased region" description="Low complexity" evidence="1">
    <location>
        <begin position="1"/>
        <end position="11"/>
    </location>
</feature>
<evidence type="ECO:0000313" key="2">
    <source>
        <dbReference type="EMBL" id="KDB24007.1"/>
    </source>
</evidence>
<dbReference type="OrthoDB" id="10478525at2759"/>
<keyword evidence="3" id="KW-1185">Reference proteome</keyword>
<dbReference type="OMA" id="MPIDSFE"/>
<proteinExistence type="predicted"/>
<feature type="compositionally biased region" description="Basic and acidic residues" evidence="1">
    <location>
        <begin position="66"/>
        <end position="79"/>
    </location>
</feature>
<feature type="region of interest" description="Disordered" evidence="1">
    <location>
        <begin position="1"/>
        <end position="42"/>
    </location>
</feature>
<sequence>MVSDTSSTSDSSSERGYSRRHKKRHRIRKGDRRRQPATNTDRTLDMLILVFVEYMKVEIENAKMRLSKAKESQSRKEKWTPPLQSRRKRVYDAGDPMPIDSFEKVNSPNETGYRHTPDSETQPEMHEYHCTSSRGP</sequence>
<protein>
    <submittedName>
        <fullName evidence="2">Uncharacterized protein</fullName>
    </submittedName>
</protein>
<dbReference type="HOGENOM" id="CLU_1876905_0_0_1"/>
<organism evidence="2 3">
    <name type="scientific">Trichophyton interdigitale (strain MR816)</name>
    <dbReference type="NCBI Taxonomy" id="1215338"/>
    <lineage>
        <taxon>Eukaryota</taxon>
        <taxon>Fungi</taxon>
        <taxon>Dikarya</taxon>
        <taxon>Ascomycota</taxon>
        <taxon>Pezizomycotina</taxon>
        <taxon>Eurotiomycetes</taxon>
        <taxon>Eurotiomycetidae</taxon>
        <taxon>Onygenales</taxon>
        <taxon>Arthrodermataceae</taxon>
        <taxon>Trichophyton</taxon>
    </lineage>
</organism>
<gene>
    <name evidence="2" type="ORF">H109_04111</name>
</gene>
<dbReference type="AlphaFoldDB" id="A0A059J947"/>
<name>A0A059J947_TRIIM</name>
<feature type="region of interest" description="Disordered" evidence="1">
    <location>
        <begin position="66"/>
        <end position="136"/>
    </location>
</feature>
<feature type="compositionally biased region" description="Basic and acidic residues" evidence="1">
    <location>
        <begin position="112"/>
        <end position="129"/>
    </location>
</feature>
<evidence type="ECO:0000256" key="1">
    <source>
        <dbReference type="SAM" id="MobiDB-lite"/>
    </source>
</evidence>
<dbReference type="Proteomes" id="UP000024533">
    <property type="component" value="Unassembled WGS sequence"/>
</dbReference>
<feature type="compositionally biased region" description="Basic residues" evidence="1">
    <location>
        <begin position="18"/>
        <end position="32"/>
    </location>
</feature>
<comment type="caution">
    <text evidence="2">The sequence shown here is derived from an EMBL/GenBank/DDBJ whole genome shotgun (WGS) entry which is preliminary data.</text>
</comment>
<accession>A0A059J947</accession>
<reference evidence="2 3" key="1">
    <citation type="submission" date="2014-02" db="EMBL/GenBank/DDBJ databases">
        <title>The Genome Sequence of Trichophyton interdigitale MR816.</title>
        <authorList>
            <consortium name="The Broad Institute Genomics Platform"/>
            <person name="Cuomo C.A."/>
            <person name="White T.C."/>
            <person name="Graser Y."/>
            <person name="Martinez-Rossi N."/>
            <person name="Heitman J."/>
            <person name="Young S.K."/>
            <person name="Zeng Q."/>
            <person name="Gargeya S."/>
            <person name="Abouelleil A."/>
            <person name="Alvarado L."/>
            <person name="Chapman S.B."/>
            <person name="Gainer-Dewar J."/>
            <person name="Goldberg J."/>
            <person name="Griggs A."/>
            <person name="Gujja S."/>
            <person name="Hansen M."/>
            <person name="Howarth C."/>
            <person name="Imamovic A."/>
            <person name="Larimer J."/>
            <person name="Martinez D."/>
            <person name="Murphy C."/>
            <person name="Pearson M.D."/>
            <person name="Persinoti G."/>
            <person name="Poon T."/>
            <person name="Priest M."/>
            <person name="Roberts A.D."/>
            <person name="Saif S."/>
            <person name="Shea T.D."/>
            <person name="Sykes S.N."/>
            <person name="Wortman J."/>
            <person name="Nusbaum C."/>
            <person name="Birren B."/>
        </authorList>
    </citation>
    <scope>NUCLEOTIDE SEQUENCE [LARGE SCALE GENOMIC DNA]</scope>
    <source>
        <strain evidence="2 3">MR816</strain>
    </source>
</reference>
<dbReference type="EMBL" id="AOKY01000281">
    <property type="protein sequence ID" value="KDB24007.1"/>
    <property type="molecule type" value="Genomic_DNA"/>
</dbReference>